<feature type="signal peptide" evidence="1">
    <location>
        <begin position="1"/>
        <end position="19"/>
    </location>
</feature>
<keyword evidence="3" id="KW-1185">Reference proteome</keyword>
<evidence type="ECO:0000256" key="1">
    <source>
        <dbReference type="SAM" id="SignalP"/>
    </source>
</evidence>
<dbReference type="EMBL" id="CAJVRM010000146">
    <property type="protein sequence ID" value="CAG8975666.1"/>
    <property type="molecule type" value="Genomic_DNA"/>
</dbReference>
<protein>
    <submittedName>
        <fullName evidence="2">Uncharacterized protein</fullName>
    </submittedName>
</protein>
<organism evidence="2 3">
    <name type="scientific">Hymenoscyphus albidus</name>
    <dbReference type="NCBI Taxonomy" id="595503"/>
    <lineage>
        <taxon>Eukaryota</taxon>
        <taxon>Fungi</taxon>
        <taxon>Dikarya</taxon>
        <taxon>Ascomycota</taxon>
        <taxon>Pezizomycotina</taxon>
        <taxon>Leotiomycetes</taxon>
        <taxon>Helotiales</taxon>
        <taxon>Helotiaceae</taxon>
        <taxon>Hymenoscyphus</taxon>
    </lineage>
</organism>
<evidence type="ECO:0000313" key="2">
    <source>
        <dbReference type="EMBL" id="CAG8975666.1"/>
    </source>
</evidence>
<feature type="chain" id="PRO_5040292454" evidence="1">
    <location>
        <begin position="20"/>
        <end position="183"/>
    </location>
</feature>
<reference evidence="2" key="1">
    <citation type="submission" date="2021-07" db="EMBL/GenBank/DDBJ databases">
        <authorList>
            <person name="Durling M."/>
        </authorList>
    </citation>
    <scope>NUCLEOTIDE SEQUENCE</scope>
</reference>
<dbReference type="AlphaFoldDB" id="A0A9N9LQC9"/>
<name>A0A9N9LQC9_9HELO</name>
<dbReference type="Proteomes" id="UP000701801">
    <property type="component" value="Unassembled WGS sequence"/>
</dbReference>
<dbReference type="OrthoDB" id="10401819at2759"/>
<comment type="caution">
    <text evidence="2">The sequence shown here is derived from an EMBL/GenBank/DDBJ whole genome shotgun (WGS) entry which is preliminary data.</text>
</comment>
<keyword evidence="1" id="KW-0732">Signal</keyword>
<evidence type="ECO:0000313" key="3">
    <source>
        <dbReference type="Proteomes" id="UP000701801"/>
    </source>
</evidence>
<sequence length="183" mass="20128">MKPISIVAPLLVAATAVQAVRMDFYGPTKRVNPQFEAYLKNFYENMENPDSTSTYTDLYAKDGQSVMGSPPEIATGAIDILQQKQKLLRPGGSKSWWYIVYGGFVDELTEEETTIAVFIVLQTTDRTNPAPVCTETYGVAYWTFEAFPIAGASGLKKYNLTEKAFESPSKYPCGTMFQGTAGG</sequence>
<proteinExistence type="predicted"/>
<gene>
    <name evidence="2" type="ORF">HYALB_00012324</name>
</gene>
<accession>A0A9N9LQC9</accession>